<keyword evidence="1" id="KW-0812">Transmembrane</keyword>
<dbReference type="Proteomes" id="UP001443914">
    <property type="component" value="Unassembled WGS sequence"/>
</dbReference>
<feature type="transmembrane region" description="Helical" evidence="1">
    <location>
        <begin position="95"/>
        <end position="115"/>
    </location>
</feature>
<name>A0AAW1KTX6_SAPOF</name>
<keyword evidence="1" id="KW-0472">Membrane</keyword>
<sequence length="162" mass="19030">MILFNDKIGEYIHGTLPGYNTSRIRQKLVEGKIYVFKNFEVLPNKQEYRIVSDSKIMISLQFDTFVKVVNEESTIPKHRFDFVPFHNLDNRRDNFSVLSGMLISSYYIIYLKSIFSLIKLNLISFFLLSLSIDLYGIVVNEIGEQSDLRIEIEDQRYISNIE</sequence>
<evidence type="ECO:0000256" key="1">
    <source>
        <dbReference type="SAM" id="Phobius"/>
    </source>
</evidence>
<comment type="caution">
    <text evidence="2">The sequence shown here is derived from an EMBL/GenBank/DDBJ whole genome shotgun (WGS) entry which is preliminary data.</text>
</comment>
<evidence type="ECO:0000313" key="2">
    <source>
        <dbReference type="EMBL" id="KAK9726130.1"/>
    </source>
</evidence>
<evidence type="ECO:0000313" key="3">
    <source>
        <dbReference type="Proteomes" id="UP001443914"/>
    </source>
</evidence>
<dbReference type="EMBL" id="JBDFQZ010000005">
    <property type="protein sequence ID" value="KAK9726130.1"/>
    <property type="molecule type" value="Genomic_DNA"/>
</dbReference>
<dbReference type="InterPro" id="IPR012340">
    <property type="entry name" value="NA-bd_OB-fold"/>
</dbReference>
<keyword evidence="1" id="KW-1133">Transmembrane helix</keyword>
<reference evidence="2" key="1">
    <citation type="submission" date="2024-03" db="EMBL/GenBank/DDBJ databases">
        <title>WGS assembly of Saponaria officinalis var. Norfolk2.</title>
        <authorList>
            <person name="Jenkins J."/>
            <person name="Shu S."/>
            <person name="Grimwood J."/>
            <person name="Barry K."/>
            <person name="Goodstein D."/>
            <person name="Schmutz J."/>
            <person name="Leebens-Mack J."/>
            <person name="Osbourn A."/>
        </authorList>
    </citation>
    <scope>NUCLEOTIDE SEQUENCE [LARGE SCALE GENOMIC DNA]</scope>
    <source>
        <strain evidence="2">JIC</strain>
    </source>
</reference>
<keyword evidence="3" id="KW-1185">Reference proteome</keyword>
<proteinExistence type="predicted"/>
<gene>
    <name evidence="2" type="ORF">RND81_05G192100</name>
</gene>
<protein>
    <recommendedName>
        <fullName evidence="4">DUF223 domain-containing protein</fullName>
    </recommendedName>
</protein>
<dbReference type="Gene3D" id="2.40.50.140">
    <property type="entry name" value="Nucleic acid-binding proteins"/>
    <property type="match status" value="1"/>
</dbReference>
<evidence type="ECO:0008006" key="4">
    <source>
        <dbReference type="Google" id="ProtNLM"/>
    </source>
</evidence>
<accession>A0AAW1KTX6</accession>
<organism evidence="2 3">
    <name type="scientific">Saponaria officinalis</name>
    <name type="common">Common soapwort</name>
    <name type="synonym">Lychnis saponaria</name>
    <dbReference type="NCBI Taxonomy" id="3572"/>
    <lineage>
        <taxon>Eukaryota</taxon>
        <taxon>Viridiplantae</taxon>
        <taxon>Streptophyta</taxon>
        <taxon>Embryophyta</taxon>
        <taxon>Tracheophyta</taxon>
        <taxon>Spermatophyta</taxon>
        <taxon>Magnoliopsida</taxon>
        <taxon>eudicotyledons</taxon>
        <taxon>Gunneridae</taxon>
        <taxon>Pentapetalae</taxon>
        <taxon>Caryophyllales</taxon>
        <taxon>Caryophyllaceae</taxon>
        <taxon>Caryophylleae</taxon>
        <taxon>Saponaria</taxon>
    </lineage>
</organism>
<dbReference type="AlphaFoldDB" id="A0AAW1KTX6"/>